<evidence type="ECO:0000256" key="5">
    <source>
        <dbReference type="SAM" id="Phobius"/>
    </source>
</evidence>
<evidence type="ECO:0000313" key="8">
    <source>
        <dbReference type="Proteomes" id="UP000233750"/>
    </source>
</evidence>
<feature type="transmembrane region" description="Helical" evidence="5">
    <location>
        <begin position="368"/>
        <end position="390"/>
    </location>
</feature>
<dbReference type="InterPro" id="IPR036259">
    <property type="entry name" value="MFS_trans_sf"/>
</dbReference>
<feature type="transmembrane region" description="Helical" evidence="5">
    <location>
        <begin position="54"/>
        <end position="72"/>
    </location>
</feature>
<dbReference type="PROSITE" id="PS50850">
    <property type="entry name" value="MFS"/>
    <property type="match status" value="1"/>
</dbReference>
<sequence>MYSWYRSTTPGGRRAFVATFGGWALEAADAQIFGLVLPTLMALWHLSEGQAGLLASATLVCTALGGWLAGFASDRWGRVRVLQVTIAWYAVATALVGFAGGFESLLVLRCLQGFGFGGEWAAGAVLISEYVSTRYRGRVLGAVQSGWAVGWGVALVAFSAAFSLLPATWAWRVMFWLGVLPALLVVLIRRGVGDPPVYRREREPVSWTGIFRPGLARVTIFGALLGLGSHGGYYALTTFLRKTRGLTVLSTTGYLAVFITAAFAGYVVSGIMSDRVGRRKNIIGFAVLCLLSLVPFLLLPLNNAGMLVASAPLGFFSAGMPGGLGALFAELFPTEVRGSGQGFCYNLGRIVSAAFPAAVGFLSAEIGLAASIAVFAGAAYLLAIVAACCLPETRTAGLPDLADPSTAAPHTVSR</sequence>
<evidence type="ECO:0000256" key="2">
    <source>
        <dbReference type="ARBA" id="ARBA00022692"/>
    </source>
</evidence>
<organism evidence="7 8">
    <name type="scientific">Amycolatopsis echigonensis</name>
    <dbReference type="NCBI Taxonomy" id="2576905"/>
    <lineage>
        <taxon>Bacteria</taxon>
        <taxon>Bacillati</taxon>
        <taxon>Actinomycetota</taxon>
        <taxon>Actinomycetes</taxon>
        <taxon>Pseudonocardiales</taxon>
        <taxon>Pseudonocardiaceae</taxon>
        <taxon>Amycolatopsis</taxon>
    </lineage>
</organism>
<dbReference type="SUPFAM" id="SSF103473">
    <property type="entry name" value="MFS general substrate transporter"/>
    <property type="match status" value="1"/>
</dbReference>
<keyword evidence="4 5" id="KW-0472">Membrane</keyword>
<dbReference type="PROSITE" id="PS00217">
    <property type="entry name" value="SUGAR_TRANSPORT_2"/>
    <property type="match status" value="1"/>
</dbReference>
<dbReference type="InterPro" id="IPR020846">
    <property type="entry name" value="MFS_dom"/>
</dbReference>
<dbReference type="AlphaFoldDB" id="A0A2N3WRE9"/>
<evidence type="ECO:0000256" key="4">
    <source>
        <dbReference type="ARBA" id="ARBA00023136"/>
    </source>
</evidence>
<keyword evidence="2 5" id="KW-0812">Transmembrane</keyword>
<feature type="transmembrane region" description="Helical" evidence="5">
    <location>
        <begin position="248"/>
        <end position="269"/>
    </location>
</feature>
<comment type="caution">
    <text evidence="7">The sequence shown here is derived from an EMBL/GenBank/DDBJ whole genome shotgun (WGS) entry which is preliminary data.</text>
</comment>
<keyword evidence="8" id="KW-1185">Reference proteome</keyword>
<dbReference type="GO" id="GO:0046943">
    <property type="term" value="F:carboxylic acid transmembrane transporter activity"/>
    <property type="evidence" value="ECO:0007669"/>
    <property type="project" value="TreeGrafter"/>
</dbReference>
<dbReference type="PROSITE" id="PS00216">
    <property type="entry name" value="SUGAR_TRANSPORT_1"/>
    <property type="match status" value="1"/>
</dbReference>
<dbReference type="Proteomes" id="UP000233750">
    <property type="component" value="Unassembled WGS sequence"/>
</dbReference>
<feature type="transmembrane region" description="Helical" evidence="5">
    <location>
        <begin position="281"/>
        <end position="301"/>
    </location>
</feature>
<evidence type="ECO:0000313" key="7">
    <source>
        <dbReference type="EMBL" id="PKV96438.1"/>
    </source>
</evidence>
<feature type="domain" description="Major facilitator superfamily (MFS) profile" evidence="6">
    <location>
        <begin position="15"/>
        <end position="394"/>
    </location>
</feature>
<feature type="transmembrane region" description="Helical" evidence="5">
    <location>
        <begin position="307"/>
        <end position="331"/>
    </location>
</feature>
<feature type="transmembrane region" description="Helical" evidence="5">
    <location>
        <begin position="169"/>
        <end position="188"/>
    </location>
</feature>
<feature type="transmembrane region" description="Helical" evidence="5">
    <location>
        <begin position="79"/>
        <end position="100"/>
    </location>
</feature>
<dbReference type="RefSeq" id="WP_101441246.1">
    <property type="nucleotide sequence ID" value="NZ_PJMY01000003.1"/>
</dbReference>
<dbReference type="InterPro" id="IPR005829">
    <property type="entry name" value="Sugar_transporter_CS"/>
</dbReference>
<dbReference type="OrthoDB" id="9787026at2"/>
<comment type="subcellular location">
    <subcellularLocation>
        <location evidence="1">Cell membrane</location>
        <topology evidence="1">Multi-pass membrane protein</topology>
    </subcellularLocation>
</comment>
<dbReference type="PANTHER" id="PTHR23508:SF10">
    <property type="entry name" value="CARBOXYLIC ACID TRANSPORTER PROTEIN HOMOLOG"/>
    <property type="match status" value="1"/>
</dbReference>
<feature type="transmembrane region" description="Helical" evidence="5">
    <location>
        <begin position="139"/>
        <end position="163"/>
    </location>
</feature>
<dbReference type="Gene3D" id="1.20.1250.20">
    <property type="entry name" value="MFS general substrate transporter like domains"/>
    <property type="match status" value="2"/>
</dbReference>
<dbReference type="InterPro" id="IPR011701">
    <property type="entry name" value="MFS"/>
</dbReference>
<proteinExistence type="predicted"/>
<accession>A0A2N3WRE9</accession>
<dbReference type="Pfam" id="PF07690">
    <property type="entry name" value="MFS_1"/>
    <property type="match status" value="1"/>
</dbReference>
<evidence type="ECO:0000256" key="1">
    <source>
        <dbReference type="ARBA" id="ARBA00004651"/>
    </source>
</evidence>
<evidence type="ECO:0000259" key="6">
    <source>
        <dbReference type="PROSITE" id="PS50850"/>
    </source>
</evidence>
<dbReference type="GO" id="GO:0005886">
    <property type="term" value="C:plasma membrane"/>
    <property type="evidence" value="ECO:0007669"/>
    <property type="project" value="UniProtKB-SubCell"/>
</dbReference>
<dbReference type="EMBL" id="PJMY01000003">
    <property type="protein sequence ID" value="PKV96438.1"/>
    <property type="molecule type" value="Genomic_DNA"/>
</dbReference>
<name>A0A2N3WRE9_9PSEU</name>
<protein>
    <submittedName>
        <fullName evidence="7">MFS family arabinose efflux permease</fullName>
    </submittedName>
</protein>
<dbReference type="PANTHER" id="PTHR23508">
    <property type="entry name" value="CARBOXYLIC ACID TRANSPORTER PROTEIN HOMOLOG"/>
    <property type="match status" value="1"/>
</dbReference>
<dbReference type="CDD" id="cd17371">
    <property type="entry name" value="MFS_MucK"/>
    <property type="match status" value="1"/>
</dbReference>
<keyword evidence="3 5" id="KW-1133">Transmembrane helix</keyword>
<evidence type="ECO:0000256" key="3">
    <source>
        <dbReference type="ARBA" id="ARBA00022989"/>
    </source>
</evidence>
<feature type="transmembrane region" description="Helical" evidence="5">
    <location>
        <begin position="343"/>
        <end position="362"/>
    </location>
</feature>
<feature type="transmembrane region" description="Helical" evidence="5">
    <location>
        <begin position="209"/>
        <end position="228"/>
    </location>
</feature>
<gene>
    <name evidence="7" type="ORF">ATK30_7386</name>
</gene>
<reference evidence="7 8" key="1">
    <citation type="submission" date="2017-12" db="EMBL/GenBank/DDBJ databases">
        <title>Sequencing the genomes of 1000 Actinobacteria strains.</title>
        <authorList>
            <person name="Klenk H.-P."/>
        </authorList>
    </citation>
    <scope>NUCLEOTIDE SEQUENCE [LARGE SCALE GENOMIC DNA]</scope>
    <source>
        <strain evidence="7 8">DSM 45165</strain>
    </source>
</reference>